<evidence type="ECO:0000256" key="1">
    <source>
        <dbReference type="SAM" id="MobiDB-lite"/>
    </source>
</evidence>
<evidence type="ECO:0000313" key="2">
    <source>
        <dbReference type="EMBL" id="TNJ30235.1"/>
    </source>
</evidence>
<feature type="compositionally biased region" description="Basic and acidic residues" evidence="1">
    <location>
        <begin position="65"/>
        <end position="75"/>
    </location>
</feature>
<proteinExistence type="predicted"/>
<evidence type="ECO:0000313" key="3">
    <source>
        <dbReference type="Proteomes" id="UP000315496"/>
    </source>
</evidence>
<sequence length="157" mass="17134">MDPAQLKALLARYTPPSIAPQREPVSTSVESAPSTSTPALPSTATSIPTSAPIPISVPTQNQSIEQRDSRQEMVPRRSVVIVDSPVEEPRSALVGVRDLGVQTVPYLDEDGATVQRLHQGLEYVKAQVSCLHSEVLRLFLELNQKVDDAIRLQKKSD</sequence>
<dbReference type="VEuPathDB" id="GiardiaDB:GMRT_14226"/>
<comment type="caution">
    <text evidence="2">The sequence shown here is derived from an EMBL/GenBank/DDBJ whole genome shotgun (WGS) entry which is preliminary data.</text>
</comment>
<protein>
    <submittedName>
        <fullName evidence="2">Uncharacterized protein</fullName>
    </submittedName>
</protein>
<reference evidence="2 3" key="1">
    <citation type="submission" date="2019-05" db="EMBL/GenBank/DDBJ databases">
        <title>The compact genome of Giardia muris reveals important steps in the evolution of intestinal protozoan parasites.</title>
        <authorList>
            <person name="Xu F."/>
            <person name="Jimenez-Gonzalez A."/>
            <person name="Einarsson E."/>
            <person name="Astvaldsson A."/>
            <person name="Peirasmaki D."/>
            <person name="Eckmann L."/>
            <person name="Andersson J.O."/>
            <person name="Svard S.G."/>
            <person name="Jerlstrom-Hultqvist J."/>
        </authorList>
    </citation>
    <scope>NUCLEOTIDE SEQUENCE [LARGE SCALE GENOMIC DNA]</scope>
    <source>
        <strain evidence="2 3">Roberts-Thomson</strain>
    </source>
</reference>
<gene>
    <name evidence="2" type="ORF">GMRT_14226</name>
</gene>
<name>A0A4Z1SZR3_GIAMU</name>
<dbReference type="EMBL" id="VDLU01000001">
    <property type="protein sequence ID" value="TNJ30235.1"/>
    <property type="molecule type" value="Genomic_DNA"/>
</dbReference>
<accession>A0A4Z1SZR3</accession>
<feature type="compositionally biased region" description="Low complexity" evidence="1">
    <location>
        <begin position="31"/>
        <end position="59"/>
    </location>
</feature>
<feature type="region of interest" description="Disordered" evidence="1">
    <location>
        <begin position="1"/>
        <end position="76"/>
    </location>
</feature>
<dbReference type="AlphaFoldDB" id="A0A4Z1SZR3"/>
<dbReference type="Proteomes" id="UP000315496">
    <property type="component" value="Chromosome 1"/>
</dbReference>
<organism evidence="2 3">
    <name type="scientific">Giardia muris</name>
    <dbReference type="NCBI Taxonomy" id="5742"/>
    <lineage>
        <taxon>Eukaryota</taxon>
        <taxon>Metamonada</taxon>
        <taxon>Diplomonadida</taxon>
        <taxon>Hexamitidae</taxon>
        <taxon>Giardiinae</taxon>
        <taxon>Giardia</taxon>
    </lineage>
</organism>
<keyword evidence="3" id="KW-1185">Reference proteome</keyword>
<dbReference type="OrthoDB" id="10256425at2759"/>